<dbReference type="Pfam" id="PF13560">
    <property type="entry name" value="HTH_31"/>
    <property type="match status" value="1"/>
</dbReference>
<comment type="caution">
    <text evidence="2">The sequence shown here is derived from an EMBL/GenBank/DDBJ whole genome shotgun (WGS) entry which is preliminary data.</text>
</comment>
<dbReference type="SMART" id="SM00530">
    <property type="entry name" value="HTH_XRE"/>
    <property type="match status" value="1"/>
</dbReference>
<dbReference type="InterPro" id="IPR043917">
    <property type="entry name" value="DUF5753"/>
</dbReference>
<dbReference type="EMBL" id="BAAAQM010000005">
    <property type="protein sequence ID" value="GAA1959065.1"/>
    <property type="molecule type" value="Genomic_DNA"/>
</dbReference>
<dbReference type="Proteomes" id="UP001499854">
    <property type="component" value="Unassembled WGS sequence"/>
</dbReference>
<dbReference type="SUPFAM" id="SSF47413">
    <property type="entry name" value="lambda repressor-like DNA-binding domains"/>
    <property type="match status" value="1"/>
</dbReference>
<protein>
    <submittedName>
        <fullName evidence="2">Scr1 family TA system antitoxin-like transcriptional regulator</fullName>
    </submittedName>
</protein>
<feature type="domain" description="HTH cro/C1-type" evidence="1">
    <location>
        <begin position="18"/>
        <end position="72"/>
    </location>
</feature>
<dbReference type="Gene3D" id="1.10.260.40">
    <property type="entry name" value="lambda repressor-like DNA-binding domains"/>
    <property type="match status" value="1"/>
</dbReference>
<evidence type="ECO:0000313" key="2">
    <source>
        <dbReference type="EMBL" id="GAA1959065.1"/>
    </source>
</evidence>
<dbReference type="PROSITE" id="PS50943">
    <property type="entry name" value="HTH_CROC1"/>
    <property type="match status" value="1"/>
</dbReference>
<keyword evidence="3" id="KW-1185">Reference proteome</keyword>
<organism evidence="2 3">
    <name type="scientific">Catenulispora subtropica</name>
    <dbReference type="NCBI Taxonomy" id="450798"/>
    <lineage>
        <taxon>Bacteria</taxon>
        <taxon>Bacillati</taxon>
        <taxon>Actinomycetota</taxon>
        <taxon>Actinomycetes</taxon>
        <taxon>Catenulisporales</taxon>
        <taxon>Catenulisporaceae</taxon>
        <taxon>Catenulispora</taxon>
    </lineage>
</organism>
<dbReference type="InterPro" id="IPR001387">
    <property type="entry name" value="Cro/C1-type_HTH"/>
</dbReference>
<name>A0ABN2QVU7_9ACTN</name>
<proteinExistence type="predicted"/>
<sequence>MGMSAVRSPYAAKLGGRIRQFRMERALSSGELASAAAVTSSAVSKVEHGKMVPSRDVLARIVTALNLPAEEQESLFDLLGQAAADAASNRGYGKGLTLLNQIADRERVCSAVSTFSNSIIPRLLQTAEYARDANRLTPWLSEREVGKAALTHTERQSVLFEDGREFTFLITEGVLRTWPGELTVMAAQFDRLRQMAVHPGVRLGILPWTSAMRGLPMVSFTVYDDREVAVEMFTGELLMAQPDKVSTHVAQFRRFEESAVYGEKAIELINRVEMDLARLPQLNLDDESSSK</sequence>
<evidence type="ECO:0000259" key="1">
    <source>
        <dbReference type="PROSITE" id="PS50943"/>
    </source>
</evidence>
<evidence type="ECO:0000313" key="3">
    <source>
        <dbReference type="Proteomes" id="UP001499854"/>
    </source>
</evidence>
<gene>
    <name evidence="2" type="ORF">GCM10009838_14170</name>
</gene>
<dbReference type="Pfam" id="PF19054">
    <property type="entry name" value="DUF5753"/>
    <property type="match status" value="1"/>
</dbReference>
<dbReference type="CDD" id="cd00093">
    <property type="entry name" value="HTH_XRE"/>
    <property type="match status" value="1"/>
</dbReference>
<accession>A0ABN2QVU7</accession>
<reference evidence="2 3" key="1">
    <citation type="journal article" date="2019" name="Int. J. Syst. Evol. Microbiol.">
        <title>The Global Catalogue of Microorganisms (GCM) 10K type strain sequencing project: providing services to taxonomists for standard genome sequencing and annotation.</title>
        <authorList>
            <consortium name="The Broad Institute Genomics Platform"/>
            <consortium name="The Broad Institute Genome Sequencing Center for Infectious Disease"/>
            <person name="Wu L."/>
            <person name="Ma J."/>
        </authorList>
    </citation>
    <scope>NUCLEOTIDE SEQUENCE [LARGE SCALE GENOMIC DNA]</scope>
    <source>
        <strain evidence="2 3">JCM 16013</strain>
    </source>
</reference>
<dbReference type="InterPro" id="IPR010982">
    <property type="entry name" value="Lambda_DNA-bd_dom_sf"/>
</dbReference>